<dbReference type="SUPFAM" id="SSF158682">
    <property type="entry name" value="TerB-like"/>
    <property type="match status" value="1"/>
</dbReference>
<evidence type="ECO:0000313" key="6">
    <source>
        <dbReference type="Proteomes" id="UP000182276"/>
    </source>
</evidence>
<protein>
    <submittedName>
        <fullName evidence="4">DnaJ like chaperone protein</fullName>
    </submittedName>
    <submittedName>
        <fullName evidence="3">Molecular chaperone DnaJ</fullName>
    </submittedName>
</protein>
<dbReference type="Gene3D" id="1.10.287.110">
    <property type="entry name" value="DnaJ domain"/>
    <property type="match status" value="1"/>
</dbReference>
<dbReference type="KEGG" id="pbm:CL52_02860"/>
<dbReference type="Gene3D" id="1.10.3680.10">
    <property type="entry name" value="TerB-like"/>
    <property type="match status" value="1"/>
</dbReference>
<name>A0A8D3XYN9_9GAMM</name>
<keyword evidence="1" id="KW-0143">Chaperone</keyword>
<gene>
    <name evidence="3" type="ORF">CL52_02860</name>
    <name evidence="4" type="ORF">SAMN05660875_101582</name>
</gene>
<accession>A0A8D3XYN9</accession>
<evidence type="ECO:0000313" key="5">
    <source>
        <dbReference type="Proteomes" id="UP000031271"/>
    </source>
</evidence>
<reference evidence="3 5" key="3">
    <citation type="journal article" name="Genome Announc.">
        <title>Complete Genome Sequence of Pseudomonas balearica DSM 6083T.</title>
        <authorList>
            <person name="Bennasar-Figueras A."/>
            <person name="Salva-Serra F."/>
            <person name="Jaen-Luchoro D."/>
            <person name="Segui C."/>
            <person name="Aliaga F."/>
            <person name="Busquets A."/>
            <person name="Gomila M."/>
            <person name="Moore E.R."/>
            <person name="Lalucat J."/>
        </authorList>
    </citation>
    <scope>NUCLEOTIDE SEQUENCE [LARGE SCALE GENOMIC DNA]</scope>
    <source>
        <strain evidence="5">DSM 6083</strain>
        <strain evidence="3">DSM6083</strain>
    </source>
</reference>
<dbReference type="PRINTS" id="PR00625">
    <property type="entry name" value="JDOMAIN"/>
</dbReference>
<dbReference type="Proteomes" id="UP000182276">
    <property type="component" value="Unassembled WGS sequence"/>
</dbReference>
<dbReference type="InterPro" id="IPR029024">
    <property type="entry name" value="TerB-like"/>
</dbReference>
<feature type="domain" description="J" evidence="2">
    <location>
        <begin position="190"/>
        <end position="256"/>
    </location>
</feature>
<evidence type="ECO:0000256" key="1">
    <source>
        <dbReference type="ARBA" id="ARBA00023186"/>
    </source>
</evidence>
<evidence type="ECO:0000313" key="3">
    <source>
        <dbReference type="EMBL" id="AJE14029.1"/>
    </source>
</evidence>
<dbReference type="GeneID" id="77258862"/>
<evidence type="ECO:0000259" key="2">
    <source>
        <dbReference type="PROSITE" id="PS50076"/>
    </source>
</evidence>
<proteinExistence type="predicted"/>
<dbReference type="SMART" id="SM00271">
    <property type="entry name" value="DnaJ"/>
    <property type="match status" value="1"/>
</dbReference>
<sequence>MRYWPLTLAGTLAGWLLASIPGALLGGVLGQVLDRRLGLEGWASLLALLRGQPPLRGNELQFVLLGRLAKSAGRVTEAHIRIARAEMQRLGLDGTAQRAAIEAFSRGKRDDLGLRTPLRRLRGRREQARALLEACWRMARADAEIGPREHELILLWGKWMGWTAADVAALDTAPRPRGAAPASRGGAYQKALDLLGVRADTEPEAIKRAYRRLLSRHHPDKLAGAGARPAAVREATERTRELHSAYALVRERRGFR</sequence>
<dbReference type="InterPro" id="IPR036869">
    <property type="entry name" value="J_dom_sf"/>
</dbReference>
<dbReference type="InterPro" id="IPR007791">
    <property type="entry name" value="DjlA_N"/>
</dbReference>
<dbReference type="Proteomes" id="UP000031271">
    <property type="component" value="Chromosome"/>
</dbReference>
<keyword evidence="6" id="KW-1185">Reference proteome</keyword>
<dbReference type="EMBL" id="CP007511">
    <property type="protein sequence ID" value="AJE14029.1"/>
    <property type="molecule type" value="Genomic_DNA"/>
</dbReference>
<dbReference type="EMBL" id="FNHO01000001">
    <property type="protein sequence ID" value="SDM01732.1"/>
    <property type="molecule type" value="Genomic_DNA"/>
</dbReference>
<dbReference type="AlphaFoldDB" id="A0A8D3XYN9"/>
<dbReference type="PROSITE" id="PS50076">
    <property type="entry name" value="DNAJ_2"/>
    <property type="match status" value="1"/>
</dbReference>
<dbReference type="InterPro" id="IPR001623">
    <property type="entry name" value="DnaJ_domain"/>
</dbReference>
<reference evidence="5" key="1">
    <citation type="submission" date="2014-03" db="EMBL/GenBank/DDBJ databases">
        <title>Complete genome of Pseudomonas balearica DSM 6083T, a sewage water isolate from an enrichment with 2-methylnaphthalene.</title>
        <authorList>
            <person name="Salva-Serra F."/>
            <person name="Jaen-Luchoro D."/>
            <person name="Busquets A."/>
            <person name="Pena A."/>
            <person name="Gomila M."/>
            <person name="Bosch R."/>
            <person name="Nogales B."/>
            <person name="Garcia-Valdes E."/>
            <person name="Lalucat J."/>
            <person name="Bennasar A."/>
        </authorList>
    </citation>
    <scope>NUCLEOTIDE SEQUENCE [LARGE SCALE GENOMIC DNA]</scope>
    <source>
        <strain evidence="5">DSM 6083</strain>
    </source>
</reference>
<dbReference type="CDD" id="cd06257">
    <property type="entry name" value="DnaJ"/>
    <property type="match status" value="1"/>
</dbReference>
<dbReference type="SUPFAM" id="SSF46565">
    <property type="entry name" value="Chaperone J-domain"/>
    <property type="match status" value="1"/>
</dbReference>
<organism evidence="3 5">
    <name type="scientific">Stutzerimonas balearica DSM 6083</name>
    <dbReference type="NCBI Taxonomy" id="1123016"/>
    <lineage>
        <taxon>Bacteria</taxon>
        <taxon>Pseudomonadati</taxon>
        <taxon>Pseudomonadota</taxon>
        <taxon>Gammaproteobacteria</taxon>
        <taxon>Pseudomonadales</taxon>
        <taxon>Pseudomonadaceae</taxon>
        <taxon>Stutzerimonas</taxon>
    </lineage>
</organism>
<dbReference type="Pfam" id="PF05099">
    <property type="entry name" value="TerB"/>
    <property type="match status" value="1"/>
</dbReference>
<dbReference type="RefSeq" id="WP_043218405.1">
    <property type="nucleotide sequence ID" value="NZ_CP007511.1"/>
</dbReference>
<evidence type="ECO:0000313" key="4">
    <source>
        <dbReference type="EMBL" id="SDM01732.1"/>
    </source>
</evidence>
<reference evidence="4 6" key="2">
    <citation type="submission" date="2016-10" db="EMBL/GenBank/DDBJ databases">
        <authorList>
            <person name="Varghese N."/>
            <person name="Submissions S."/>
        </authorList>
    </citation>
    <scope>NUCLEOTIDE SEQUENCE [LARGE SCALE GENOMIC DNA]</scope>
    <source>
        <strain evidence="4 6">DSM 6083</strain>
    </source>
</reference>
<dbReference type="Pfam" id="PF00226">
    <property type="entry name" value="DnaJ"/>
    <property type="match status" value="1"/>
</dbReference>
<dbReference type="CDD" id="cd07316">
    <property type="entry name" value="terB_like_DjlA"/>
    <property type="match status" value="1"/>
</dbReference>